<organism evidence="1 2">
    <name type="scientific">Brassica cretica</name>
    <name type="common">Mustard</name>
    <dbReference type="NCBI Taxonomy" id="69181"/>
    <lineage>
        <taxon>Eukaryota</taxon>
        <taxon>Viridiplantae</taxon>
        <taxon>Streptophyta</taxon>
        <taxon>Embryophyta</taxon>
        <taxon>Tracheophyta</taxon>
        <taxon>Spermatophyta</taxon>
        <taxon>Magnoliopsida</taxon>
        <taxon>eudicotyledons</taxon>
        <taxon>Gunneridae</taxon>
        <taxon>Pentapetalae</taxon>
        <taxon>rosids</taxon>
        <taxon>malvids</taxon>
        <taxon>Brassicales</taxon>
        <taxon>Brassicaceae</taxon>
        <taxon>Brassiceae</taxon>
        <taxon>Brassica</taxon>
    </lineage>
</organism>
<name>A0A3N6TXX0_BRACR</name>
<dbReference type="Proteomes" id="UP000712281">
    <property type="component" value="Unassembled WGS sequence"/>
</dbReference>
<reference evidence="1" key="1">
    <citation type="submission" date="2019-12" db="EMBL/GenBank/DDBJ databases">
        <title>Genome sequencing and annotation of Brassica cretica.</title>
        <authorList>
            <person name="Studholme D.J."/>
            <person name="Sarris P.F."/>
        </authorList>
    </citation>
    <scope>NUCLEOTIDE SEQUENCE</scope>
    <source>
        <strain evidence="1">PFS-001/15</strain>
        <tissue evidence="1">Leaf</tissue>
    </source>
</reference>
<comment type="caution">
    <text evidence="1">The sequence shown here is derived from an EMBL/GenBank/DDBJ whole genome shotgun (WGS) entry which is preliminary data.</text>
</comment>
<dbReference type="OrthoDB" id="8964250at2759"/>
<sequence length="131" mass="15348">MYHGFYSDLTSHEDFRKTSRIFNEDFAKSSLNICEVFLKSSVQEDLQKISRRLTEDFKKTYGRLQEDLACCKMDLPELPKRMYTLGEEPIPAKSIGYHTDDPHLLPDVKAALHDDEWEELKNSRLGVFIKF</sequence>
<proteinExistence type="predicted"/>
<evidence type="ECO:0000313" key="2">
    <source>
        <dbReference type="Proteomes" id="UP000712281"/>
    </source>
</evidence>
<dbReference type="EMBL" id="QGKW02002005">
    <property type="protein sequence ID" value="KAF2540492.1"/>
    <property type="molecule type" value="Genomic_DNA"/>
</dbReference>
<evidence type="ECO:0000313" key="1">
    <source>
        <dbReference type="EMBL" id="KAF2540492.1"/>
    </source>
</evidence>
<dbReference type="AlphaFoldDB" id="A0A3N6TXX0"/>
<accession>A0A3N6TXX0</accession>
<protein>
    <submittedName>
        <fullName evidence="1">Uncharacterized protein</fullName>
    </submittedName>
</protein>
<gene>
    <name evidence="1" type="ORF">F2Q68_00031877</name>
</gene>